<evidence type="ECO:0000313" key="2">
    <source>
        <dbReference type="Proteomes" id="UP000095332"/>
    </source>
</evidence>
<protein>
    <submittedName>
        <fullName evidence="1">Uncharacterized protein</fullName>
    </submittedName>
</protein>
<sequence length="256" mass="30125">MNFYIMWADHDVARNYWNVHRYKEDNSRLWNGAIDWPNFKIIVKRIIDQYFKRPNYYKINGEPVFSVFSTDNLIKTFGSLEETRKGLDYFREEVKKAGSPGLHVQLMTGGVLNADFLKQIEMLGINSLTLYNWGGPHPEDYIQWGKEAFERLEKWSEAVSIPYFPNASIGWDDTPRFPRKTQKDVVHFNQSPEAFTAFLQKAKEYCDRHPEQPKLITVYAWNEWVEGAYLLPDVKYGFGYLNAVKDVFVNGKYQAY</sequence>
<dbReference type="InterPro" id="IPR032719">
    <property type="entry name" value="WbsX"/>
</dbReference>
<accession>A0A174SUT3</accession>
<dbReference type="EMBL" id="CZBM01000003">
    <property type="protein sequence ID" value="CUQ01483.1"/>
    <property type="molecule type" value="Genomic_DNA"/>
</dbReference>
<dbReference type="PANTHER" id="PTHR41244">
    <property type="entry name" value="RHAMNAN SYNTHESIS F"/>
    <property type="match status" value="1"/>
</dbReference>
<reference evidence="1 2" key="1">
    <citation type="submission" date="2015-09" db="EMBL/GenBank/DDBJ databases">
        <authorList>
            <consortium name="Pathogen Informatics"/>
        </authorList>
    </citation>
    <scope>NUCLEOTIDE SEQUENCE [LARGE SCALE GENOMIC DNA]</scope>
    <source>
        <strain evidence="1 2">2789STDY5834948</strain>
    </source>
</reference>
<organism evidence="1 2">
    <name type="scientific">Parabacteroides distasonis</name>
    <dbReference type="NCBI Taxonomy" id="823"/>
    <lineage>
        <taxon>Bacteria</taxon>
        <taxon>Pseudomonadati</taxon>
        <taxon>Bacteroidota</taxon>
        <taxon>Bacteroidia</taxon>
        <taxon>Bacteroidales</taxon>
        <taxon>Tannerellaceae</taxon>
        <taxon>Parabacteroides</taxon>
    </lineage>
</organism>
<dbReference type="PANTHER" id="PTHR41244:SF1">
    <property type="entry name" value="GLYCOSYLTRANSFERASE"/>
    <property type="match status" value="1"/>
</dbReference>
<dbReference type="Proteomes" id="UP000095332">
    <property type="component" value="Unassembled WGS sequence"/>
</dbReference>
<name>A0A174SUT3_PARDI</name>
<gene>
    <name evidence="1" type="ORF">ERS852560_01222</name>
</gene>
<evidence type="ECO:0000313" key="1">
    <source>
        <dbReference type="EMBL" id="CUQ01483.1"/>
    </source>
</evidence>
<proteinExistence type="predicted"/>
<dbReference type="Pfam" id="PF14307">
    <property type="entry name" value="Glyco_tran_WbsX"/>
    <property type="match status" value="1"/>
</dbReference>
<dbReference type="Gene3D" id="3.20.20.80">
    <property type="entry name" value="Glycosidases"/>
    <property type="match status" value="1"/>
</dbReference>
<dbReference type="AlphaFoldDB" id="A0A174SUT3"/>